<dbReference type="GO" id="GO:0006081">
    <property type="term" value="P:aldehyde metabolic process"/>
    <property type="evidence" value="ECO:0007669"/>
    <property type="project" value="InterPro"/>
</dbReference>
<dbReference type="EMBL" id="JAUIZM010000008">
    <property type="protein sequence ID" value="KAK1371116.1"/>
    <property type="molecule type" value="Genomic_DNA"/>
</dbReference>
<reference evidence="2" key="2">
    <citation type="submission" date="2023-05" db="EMBL/GenBank/DDBJ databases">
        <authorList>
            <person name="Schelkunov M.I."/>
        </authorList>
    </citation>
    <scope>NUCLEOTIDE SEQUENCE</scope>
    <source>
        <strain evidence="2">Hsosn_3</strain>
        <tissue evidence="2">Leaf</tissue>
    </source>
</reference>
<dbReference type="InterPro" id="IPR016161">
    <property type="entry name" value="Ald_DH/histidinol_DH"/>
</dbReference>
<evidence type="ECO:0000313" key="2">
    <source>
        <dbReference type="EMBL" id="KAK1371116.1"/>
    </source>
</evidence>
<accession>A0AAD8MF20</accession>
<dbReference type="GO" id="GO:0004029">
    <property type="term" value="F:aldehyde dehydrogenase (NAD+) activity"/>
    <property type="evidence" value="ECO:0007669"/>
    <property type="project" value="TreeGrafter"/>
</dbReference>
<evidence type="ECO:0000313" key="3">
    <source>
        <dbReference type="Proteomes" id="UP001237642"/>
    </source>
</evidence>
<sequence length="105" mass="11685">MVINDTIVHLSVPTLPFGGVGDSGMGRYHGKFSFDTFSHKKAVLYRSCFGDAPQRYPPYKPRKLAFLKAVLEGSFHDIFRAIFYWTYAANGMVVPGCQVSFVSLG</sequence>
<gene>
    <name evidence="2" type="ORF">POM88_037208</name>
</gene>
<name>A0AAD8MF20_9APIA</name>
<dbReference type="InterPro" id="IPR016162">
    <property type="entry name" value="Ald_DH_N"/>
</dbReference>
<comment type="caution">
    <text evidence="2">The sequence shown here is derived from an EMBL/GenBank/DDBJ whole genome shotgun (WGS) entry which is preliminary data.</text>
</comment>
<proteinExistence type="predicted"/>
<dbReference type="Gene3D" id="3.40.605.10">
    <property type="entry name" value="Aldehyde Dehydrogenase, Chain A, domain 1"/>
    <property type="match status" value="1"/>
</dbReference>
<dbReference type="AlphaFoldDB" id="A0AAD8MF20"/>
<keyword evidence="3" id="KW-1185">Reference proteome</keyword>
<reference evidence="2" key="1">
    <citation type="submission" date="2023-02" db="EMBL/GenBank/DDBJ databases">
        <title>Genome of toxic invasive species Heracleum sosnowskyi carries increased number of genes despite the absence of recent whole-genome duplications.</title>
        <authorList>
            <person name="Schelkunov M."/>
            <person name="Shtratnikova V."/>
            <person name="Makarenko M."/>
            <person name="Klepikova A."/>
            <person name="Omelchenko D."/>
            <person name="Novikova G."/>
            <person name="Obukhova E."/>
            <person name="Bogdanov V."/>
            <person name="Penin A."/>
            <person name="Logacheva M."/>
        </authorList>
    </citation>
    <scope>NUCLEOTIDE SEQUENCE</scope>
    <source>
        <strain evidence="2">Hsosn_3</strain>
        <tissue evidence="2">Leaf</tissue>
    </source>
</reference>
<protein>
    <submittedName>
        <fullName evidence="2">Aldehyde dehydrogenase</fullName>
    </submittedName>
</protein>
<dbReference type="GO" id="GO:0005737">
    <property type="term" value="C:cytoplasm"/>
    <property type="evidence" value="ECO:0007669"/>
    <property type="project" value="TreeGrafter"/>
</dbReference>
<dbReference type="SUPFAM" id="SSF53720">
    <property type="entry name" value="ALDH-like"/>
    <property type="match status" value="1"/>
</dbReference>
<dbReference type="Proteomes" id="UP001237642">
    <property type="component" value="Unassembled WGS sequence"/>
</dbReference>
<evidence type="ECO:0000256" key="1">
    <source>
        <dbReference type="ARBA" id="ARBA00023002"/>
    </source>
</evidence>
<dbReference type="PANTHER" id="PTHR43570">
    <property type="entry name" value="ALDEHYDE DEHYDROGENASE"/>
    <property type="match status" value="1"/>
</dbReference>
<dbReference type="InterPro" id="IPR012394">
    <property type="entry name" value="Aldehyde_DH_NAD(P)"/>
</dbReference>
<organism evidence="2 3">
    <name type="scientific">Heracleum sosnowskyi</name>
    <dbReference type="NCBI Taxonomy" id="360622"/>
    <lineage>
        <taxon>Eukaryota</taxon>
        <taxon>Viridiplantae</taxon>
        <taxon>Streptophyta</taxon>
        <taxon>Embryophyta</taxon>
        <taxon>Tracheophyta</taxon>
        <taxon>Spermatophyta</taxon>
        <taxon>Magnoliopsida</taxon>
        <taxon>eudicotyledons</taxon>
        <taxon>Gunneridae</taxon>
        <taxon>Pentapetalae</taxon>
        <taxon>asterids</taxon>
        <taxon>campanulids</taxon>
        <taxon>Apiales</taxon>
        <taxon>Apiaceae</taxon>
        <taxon>Apioideae</taxon>
        <taxon>apioid superclade</taxon>
        <taxon>Tordylieae</taxon>
        <taxon>Tordyliinae</taxon>
        <taxon>Heracleum</taxon>
    </lineage>
</organism>
<keyword evidence="1" id="KW-0560">Oxidoreductase</keyword>
<dbReference type="PANTHER" id="PTHR43570:SF16">
    <property type="entry name" value="ALDEHYDE DEHYDROGENASE TYPE III, ISOFORM Q"/>
    <property type="match status" value="1"/>
</dbReference>